<dbReference type="EC" id="3.1.-.-" evidence="8"/>
<name>A0A286TY98_9BACT</name>
<evidence type="ECO:0000259" key="9">
    <source>
        <dbReference type="Pfam" id="PF01850"/>
    </source>
</evidence>
<dbReference type="EMBL" id="BAOS01000014">
    <property type="protein sequence ID" value="GAX60844.1"/>
    <property type="molecule type" value="Genomic_DNA"/>
</dbReference>
<dbReference type="InterPro" id="IPR002716">
    <property type="entry name" value="PIN_dom"/>
</dbReference>
<keyword evidence="5 8" id="KW-0378">Hydrolase</keyword>
<dbReference type="PANTHER" id="PTHR33653:SF1">
    <property type="entry name" value="RIBONUCLEASE VAPC2"/>
    <property type="match status" value="1"/>
</dbReference>
<dbReference type="InterPro" id="IPR050556">
    <property type="entry name" value="Type_II_TA_system_RNase"/>
</dbReference>
<comment type="function">
    <text evidence="8">Toxic component of a toxin-antitoxin (TA) system. An RNase.</text>
</comment>
<comment type="similarity">
    <text evidence="7 8">Belongs to the PINc/VapC protein family.</text>
</comment>
<feature type="binding site" evidence="8">
    <location>
        <position position="6"/>
    </location>
    <ligand>
        <name>Mg(2+)</name>
        <dbReference type="ChEBI" id="CHEBI:18420"/>
    </ligand>
</feature>
<keyword evidence="4 8" id="KW-0479">Metal-binding</keyword>
<dbReference type="Proteomes" id="UP000218542">
    <property type="component" value="Unassembled WGS sequence"/>
</dbReference>
<evidence type="ECO:0000256" key="8">
    <source>
        <dbReference type="HAMAP-Rule" id="MF_00265"/>
    </source>
</evidence>
<keyword evidence="8" id="KW-0800">Toxin</keyword>
<evidence type="ECO:0000256" key="4">
    <source>
        <dbReference type="ARBA" id="ARBA00022723"/>
    </source>
</evidence>
<dbReference type="AlphaFoldDB" id="A0A286TY98"/>
<evidence type="ECO:0000256" key="7">
    <source>
        <dbReference type="ARBA" id="ARBA00038093"/>
    </source>
</evidence>
<sequence length="133" mass="15438">MRYLIDTNICIYLMNQRPLHLIQKLKQFPIGDIGISSITLAELQYGVSKSKKKEKNQTRLNEFLIPFEILPFDERHTITYGEIRSQLEKTGKIIGPLDLLIAAHSLTEQLVLITNNDKEFKRVKGLNIENWTK</sequence>
<dbReference type="GO" id="GO:0016787">
    <property type="term" value="F:hydrolase activity"/>
    <property type="evidence" value="ECO:0007669"/>
    <property type="project" value="UniProtKB-KW"/>
</dbReference>
<dbReference type="GO" id="GO:0090729">
    <property type="term" value="F:toxin activity"/>
    <property type="evidence" value="ECO:0007669"/>
    <property type="project" value="UniProtKB-KW"/>
</dbReference>
<proteinExistence type="inferred from homology"/>
<reference evidence="11" key="1">
    <citation type="journal article" date="2017" name="Environ. Microbiol. Rep.">
        <title>Genetic Diversity of Marine Anaerobic Ammonium-Oxidizing Bacteria as Revealed by Genomic and Proteomic Analyses of 'Candidatus Scalindua japonica'.</title>
        <authorList>
            <person name="Oshiki M."/>
            <person name="Mizuto K."/>
            <person name="Kimura Z."/>
            <person name="Kindaichi T."/>
            <person name="Satoh H."/>
            <person name="Okabe S."/>
        </authorList>
    </citation>
    <scope>NUCLEOTIDE SEQUENCE [LARGE SCALE GENOMIC DNA]</scope>
    <source>
        <strain evidence="11">husup-a2</strain>
    </source>
</reference>
<feature type="binding site" evidence="8">
    <location>
        <position position="98"/>
    </location>
    <ligand>
        <name>Mg(2+)</name>
        <dbReference type="ChEBI" id="CHEBI:18420"/>
    </ligand>
</feature>
<accession>A0A286TY98</accession>
<dbReference type="CDD" id="cd09881">
    <property type="entry name" value="PIN_VapC4-5_FitB-like"/>
    <property type="match status" value="1"/>
</dbReference>
<dbReference type="InterPro" id="IPR022907">
    <property type="entry name" value="VapC_family"/>
</dbReference>
<dbReference type="GO" id="GO:0000287">
    <property type="term" value="F:magnesium ion binding"/>
    <property type="evidence" value="ECO:0007669"/>
    <property type="project" value="UniProtKB-UniRule"/>
</dbReference>
<protein>
    <recommendedName>
        <fullName evidence="8">Ribonuclease VapC</fullName>
        <shortName evidence="8">RNase VapC</shortName>
        <ecNumber evidence="8">3.1.-.-</ecNumber>
    </recommendedName>
    <alternativeName>
        <fullName evidence="8">Toxin VapC</fullName>
    </alternativeName>
</protein>
<evidence type="ECO:0000313" key="11">
    <source>
        <dbReference type="Proteomes" id="UP000218542"/>
    </source>
</evidence>
<evidence type="ECO:0000256" key="5">
    <source>
        <dbReference type="ARBA" id="ARBA00022801"/>
    </source>
</evidence>
<keyword evidence="6 8" id="KW-0460">Magnesium</keyword>
<dbReference type="OrthoDB" id="9796690at2"/>
<dbReference type="RefSeq" id="WP_096894238.1">
    <property type="nucleotide sequence ID" value="NZ_BAOS01000014.1"/>
</dbReference>
<evidence type="ECO:0000256" key="1">
    <source>
        <dbReference type="ARBA" id="ARBA00001946"/>
    </source>
</evidence>
<evidence type="ECO:0000256" key="2">
    <source>
        <dbReference type="ARBA" id="ARBA00022649"/>
    </source>
</evidence>
<dbReference type="PANTHER" id="PTHR33653">
    <property type="entry name" value="RIBONUCLEASE VAPC2"/>
    <property type="match status" value="1"/>
</dbReference>
<keyword evidence="11" id="KW-1185">Reference proteome</keyword>
<organism evidence="10 11">
    <name type="scientific">Candidatus Scalindua japonica</name>
    <dbReference type="NCBI Taxonomy" id="1284222"/>
    <lineage>
        <taxon>Bacteria</taxon>
        <taxon>Pseudomonadati</taxon>
        <taxon>Planctomycetota</taxon>
        <taxon>Candidatus Brocadiia</taxon>
        <taxon>Candidatus Brocadiales</taxon>
        <taxon>Candidatus Scalinduaceae</taxon>
        <taxon>Candidatus Scalindua</taxon>
    </lineage>
</organism>
<evidence type="ECO:0000256" key="6">
    <source>
        <dbReference type="ARBA" id="ARBA00022842"/>
    </source>
</evidence>
<dbReference type="SUPFAM" id="SSF88723">
    <property type="entry name" value="PIN domain-like"/>
    <property type="match status" value="1"/>
</dbReference>
<dbReference type="Pfam" id="PF01850">
    <property type="entry name" value="PIN"/>
    <property type="match status" value="1"/>
</dbReference>
<dbReference type="HAMAP" id="MF_00265">
    <property type="entry name" value="VapC_Nob1"/>
    <property type="match status" value="1"/>
</dbReference>
<keyword evidence="2 8" id="KW-1277">Toxin-antitoxin system</keyword>
<gene>
    <name evidence="8" type="primary">vapC</name>
    <name evidence="10" type="ORF">SCALIN_C14_0110</name>
</gene>
<comment type="cofactor">
    <cofactor evidence="1 8">
        <name>Mg(2+)</name>
        <dbReference type="ChEBI" id="CHEBI:18420"/>
    </cofactor>
</comment>
<evidence type="ECO:0000313" key="10">
    <source>
        <dbReference type="EMBL" id="GAX60844.1"/>
    </source>
</evidence>
<dbReference type="Gene3D" id="3.40.50.1010">
    <property type="entry name" value="5'-nuclease"/>
    <property type="match status" value="1"/>
</dbReference>
<comment type="caution">
    <text evidence="10">The sequence shown here is derived from an EMBL/GenBank/DDBJ whole genome shotgun (WGS) entry which is preliminary data.</text>
</comment>
<keyword evidence="3 8" id="KW-0540">Nuclease</keyword>
<evidence type="ECO:0000256" key="3">
    <source>
        <dbReference type="ARBA" id="ARBA00022722"/>
    </source>
</evidence>
<dbReference type="InterPro" id="IPR029060">
    <property type="entry name" value="PIN-like_dom_sf"/>
</dbReference>
<dbReference type="GO" id="GO:0004540">
    <property type="term" value="F:RNA nuclease activity"/>
    <property type="evidence" value="ECO:0007669"/>
    <property type="project" value="InterPro"/>
</dbReference>
<feature type="domain" description="PIN" evidence="9">
    <location>
        <begin position="3"/>
        <end position="125"/>
    </location>
</feature>